<dbReference type="FunFam" id="1.20.1740.10:FF:000036">
    <property type="entry name" value="Solute carrier family 7 member 13"/>
    <property type="match status" value="1"/>
</dbReference>
<name>A0A091D008_FUKDA</name>
<dbReference type="Gene3D" id="1.20.1740.10">
    <property type="entry name" value="Amino acid/polyamine transporter I"/>
    <property type="match status" value="1"/>
</dbReference>
<evidence type="ECO:0000256" key="4">
    <source>
        <dbReference type="ARBA" id="ARBA00022475"/>
    </source>
</evidence>
<keyword evidence="4" id="KW-1003">Cell membrane</keyword>
<feature type="transmembrane region" description="Helical" evidence="10">
    <location>
        <begin position="362"/>
        <end position="382"/>
    </location>
</feature>
<keyword evidence="12" id="KW-1185">Reference proteome</keyword>
<reference evidence="11 12" key="1">
    <citation type="submission" date="2013-11" db="EMBL/GenBank/DDBJ databases">
        <title>The Damaraland mole rat (Fukomys damarensis) genome and evolution of African mole rats.</title>
        <authorList>
            <person name="Gladyshev V.N."/>
            <person name="Fang X."/>
        </authorList>
    </citation>
    <scope>NUCLEOTIDE SEQUENCE [LARGE SCALE GENOMIC DNA]</scope>
    <source>
        <tissue evidence="11">Liver</tissue>
    </source>
</reference>
<keyword evidence="6" id="KW-0029">Amino-acid transport</keyword>
<dbReference type="GO" id="GO:0016324">
    <property type="term" value="C:apical plasma membrane"/>
    <property type="evidence" value="ECO:0007669"/>
    <property type="project" value="UniProtKB-SubCell"/>
</dbReference>
<feature type="transmembrane region" description="Helical" evidence="10">
    <location>
        <begin position="335"/>
        <end position="356"/>
    </location>
</feature>
<protein>
    <submittedName>
        <fullName evidence="11">Solute carrier family 7 member 13</fullName>
    </submittedName>
</protein>
<dbReference type="InterPro" id="IPR002293">
    <property type="entry name" value="AA/rel_permease1"/>
</dbReference>
<dbReference type="AlphaFoldDB" id="A0A091D008"/>
<feature type="transmembrane region" description="Helical" evidence="10">
    <location>
        <begin position="105"/>
        <end position="124"/>
    </location>
</feature>
<evidence type="ECO:0000313" key="11">
    <source>
        <dbReference type="EMBL" id="KFO24302.1"/>
    </source>
</evidence>
<comment type="similarity">
    <text evidence="2">Belongs to the amino acid-polyamine-organocation (APC) superfamily.</text>
</comment>
<evidence type="ECO:0000256" key="8">
    <source>
        <dbReference type="ARBA" id="ARBA00023136"/>
    </source>
</evidence>
<evidence type="ECO:0000256" key="7">
    <source>
        <dbReference type="ARBA" id="ARBA00022989"/>
    </source>
</evidence>
<feature type="transmembrane region" description="Helical" evidence="10">
    <location>
        <begin position="182"/>
        <end position="204"/>
    </location>
</feature>
<evidence type="ECO:0000256" key="2">
    <source>
        <dbReference type="ARBA" id="ARBA00009523"/>
    </source>
</evidence>
<proteinExistence type="inferred from homology"/>
<dbReference type="GO" id="GO:0015179">
    <property type="term" value="F:L-amino acid transmembrane transporter activity"/>
    <property type="evidence" value="ECO:0007669"/>
    <property type="project" value="TreeGrafter"/>
</dbReference>
<dbReference type="Pfam" id="PF13520">
    <property type="entry name" value="AA_permease_2"/>
    <property type="match status" value="1"/>
</dbReference>
<feature type="transmembrane region" description="Helical" evidence="10">
    <location>
        <begin position="42"/>
        <end position="64"/>
    </location>
</feature>
<evidence type="ECO:0000256" key="3">
    <source>
        <dbReference type="ARBA" id="ARBA00022448"/>
    </source>
</evidence>
<keyword evidence="3" id="KW-0813">Transport</keyword>
<evidence type="ECO:0000256" key="9">
    <source>
        <dbReference type="ARBA" id="ARBA00023157"/>
    </source>
</evidence>
<dbReference type="STRING" id="885580.ENSFDAP00000010689"/>
<feature type="transmembrane region" description="Helical" evidence="10">
    <location>
        <begin position="276"/>
        <end position="297"/>
    </location>
</feature>
<evidence type="ECO:0000256" key="1">
    <source>
        <dbReference type="ARBA" id="ARBA00004424"/>
    </source>
</evidence>
<comment type="subcellular location">
    <subcellularLocation>
        <location evidence="1">Apical cell membrane</location>
        <topology evidence="1">Multi-pass membrane protein</topology>
    </subcellularLocation>
</comment>
<evidence type="ECO:0000256" key="6">
    <source>
        <dbReference type="ARBA" id="ARBA00022970"/>
    </source>
</evidence>
<keyword evidence="9" id="KW-1015">Disulfide bond</keyword>
<sequence length="418" mass="46019">MINALCVAELGTTFPRSAAPYFFMKRSLGSYTAFLNLWVELFGLFIGLAAQSLLVASYLIQPLYALCPPPELPKKCLALAILRSLGLLNIQGLKTVTWFQTLSTLVKVAILCFISITGIVLLVIGKKENVSRFENALDAELPGASQIVEAILQGFYAYGGSTLLVNMAGEVKNPGQTIPRTVLSALSIVTVIYLLTNVSFLTVLTPKEIISSDSVAVTWMDRVFPSMKWVIALGISASMTDSTSCGILTGSRLIYAASQEKQLPMIYSMLNKHLSPAVALIQLIIMSSIAVISSNLINLLKYLGIASWALSVINKIALLKMRYQEPDLQRPYKVWWPLIFISLAISAFLVFMPIIQSPKTELIYQVMFVLGGLLCYLAGVYLKQRSASFEKITCYLQLLFNILLSDDHETCISANKNE</sequence>
<evidence type="ECO:0000313" key="12">
    <source>
        <dbReference type="Proteomes" id="UP000028990"/>
    </source>
</evidence>
<accession>A0A091D008</accession>
<keyword evidence="5 10" id="KW-0812">Transmembrane</keyword>
<dbReference type="PIRSF" id="PIRSF006060">
    <property type="entry name" value="AA_transporter"/>
    <property type="match status" value="1"/>
</dbReference>
<organism evidence="11 12">
    <name type="scientific">Fukomys damarensis</name>
    <name type="common">Damaraland mole rat</name>
    <name type="synonym">Cryptomys damarensis</name>
    <dbReference type="NCBI Taxonomy" id="885580"/>
    <lineage>
        <taxon>Eukaryota</taxon>
        <taxon>Metazoa</taxon>
        <taxon>Chordata</taxon>
        <taxon>Craniata</taxon>
        <taxon>Vertebrata</taxon>
        <taxon>Euteleostomi</taxon>
        <taxon>Mammalia</taxon>
        <taxon>Eutheria</taxon>
        <taxon>Euarchontoglires</taxon>
        <taxon>Glires</taxon>
        <taxon>Rodentia</taxon>
        <taxon>Hystricomorpha</taxon>
        <taxon>Bathyergidae</taxon>
        <taxon>Fukomys</taxon>
    </lineage>
</organism>
<dbReference type="InterPro" id="IPR050598">
    <property type="entry name" value="AminoAcid_Transporter"/>
</dbReference>
<keyword evidence="8 10" id="KW-0472">Membrane</keyword>
<evidence type="ECO:0000256" key="10">
    <source>
        <dbReference type="SAM" id="Phobius"/>
    </source>
</evidence>
<dbReference type="EMBL" id="KN123623">
    <property type="protein sequence ID" value="KFO24302.1"/>
    <property type="molecule type" value="Genomic_DNA"/>
</dbReference>
<dbReference type="PANTHER" id="PTHR11785:SF348">
    <property type="entry name" value="ASC-TYPE AMINO ACID TRANSPORTER 2"/>
    <property type="match status" value="1"/>
</dbReference>
<gene>
    <name evidence="11" type="ORF">H920_14307</name>
</gene>
<evidence type="ECO:0000256" key="5">
    <source>
        <dbReference type="ARBA" id="ARBA00022692"/>
    </source>
</evidence>
<dbReference type="Proteomes" id="UP000028990">
    <property type="component" value="Unassembled WGS sequence"/>
</dbReference>
<dbReference type="PANTHER" id="PTHR11785">
    <property type="entry name" value="AMINO ACID TRANSPORTER"/>
    <property type="match status" value="1"/>
</dbReference>
<keyword evidence="7 10" id="KW-1133">Transmembrane helix</keyword>